<evidence type="ECO:0008006" key="5">
    <source>
        <dbReference type="Google" id="ProtNLM"/>
    </source>
</evidence>
<evidence type="ECO:0000313" key="3">
    <source>
        <dbReference type="EMBL" id="CAK7923605.1"/>
    </source>
</evidence>
<evidence type="ECO:0000256" key="1">
    <source>
        <dbReference type="SAM" id="MobiDB-lite"/>
    </source>
</evidence>
<name>A0AAV1TMJ0_9STRA</name>
<proteinExistence type="predicted"/>
<evidence type="ECO:0000313" key="4">
    <source>
        <dbReference type="Proteomes" id="UP001162060"/>
    </source>
</evidence>
<evidence type="ECO:0000256" key="2">
    <source>
        <dbReference type="SAM" id="Phobius"/>
    </source>
</evidence>
<gene>
    <name evidence="3" type="ORF">PM001_LOCUS8755</name>
</gene>
<keyword evidence="2" id="KW-1133">Transmembrane helix</keyword>
<sequence>MNQVILSPVYIPLGISRGRDQRFIPTTDDFLAVRTNRMRRDASRERLFFLLVLIGALLLLSGFMLRHDSAAPSTRTFRDGFTVAEDAVRRTENVATSDALDRNVTKPLQTQDPEAADVRMTTITTENGDEITIKRAATSKGNKVTTISRDEAGKLTIEDAAAEKAGREKTEVGAGSTGEGHEEVEQDALDDVVIVSPTAVRQNATEIIRREEEATIGSGQKRKVEEEVAVTHGSKKVTVVQVDRFLTKVSLSDIEESVGKEATR</sequence>
<comment type="caution">
    <text evidence="3">The sequence shown here is derived from an EMBL/GenBank/DDBJ whole genome shotgun (WGS) entry which is preliminary data.</text>
</comment>
<dbReference type="Proteomes" id="UP001162060">
    <property type="component" value="Unassembled WGS sequence"/>
</dbReference>
<keyword evidence="2" id="KW-0812">Transmembrane</keyword>
<keyword evidence="2" id="KW-0472">Membrane</keyword>
<reference evidence="3" key="1">
    <citation type="submission" date="2024-01" db="EMBL/GenBank/DDBJ databases">
        <authorList>
            <person name="Webb A."/>
        </authorList>
    </citation>
    <scope>NUCLEOTIDE SEQUENCE</scope>
    <source>
        <strain evidence="3">Pm1</strain>
    </source>
</reference>
<accession>A0AAV1TMJ0</accession>
<organism evidence="3 4">
    <name type="scientific">Peronospora matthiolae</name>
    <dbReference type="NCBI Taxonomy" id="2874970"/>
    <lineage>
        <taxon>Eukaryota</taxon>
        <taxon>Sar</taxon>
        <taxon>Stramenopiles</taxon>
        <taxon>Oomycota</taxon>
        <taxon>Peronosporomycetes</taxon>
        <taxon>Peronosporales</taxon>
        <taxon>Peronosporaceae</taxon>
        <taxon>Peronospora</taxon>
    </lineage>
</organism>
<dbReference type="AlphaFoldDB" id="A0AAV1TMJ0"/>
<feature type="region of interest" description="Disordered" evidence="1">
    <location>
        <begin position="163"/>
        <end position="183"/>
    </location>
</feature>
<dbReference type="EMBL" id="CAKLBY020000069">
    <property type="protein sequence ID" value="CAK7923605.1"/>
    <property type="molecule type" value="Genomic_DNA"/>
</dbReference>
<feature type="transmembrane region" description="Helical" evidence="2">
    <location>
        <begin position="47"/>
        <end position="65"/>
    </location>
</feature>
<protein>
    <recommendedName>
        <fullName evidence="5">DUF2382 domain-containing protein</fullName>
    </recommendedName>
</protein>